<comment type="caution">
    <text evidence="1">The sequence shown here is derived from an EMBL/GenBank/DDBJ whole genome shotgun (WGS) entry which is preliminary data.</text>
</comment>
<accession>A0A454D5V4</accession>
<evidence type="ECO:0000313" key="2">
    <source>
        <dbReference type="Proteomes" id="UP000008367"/>
    </source>
</evidence>
<dbReference type="EMBL" id="AJSR01000015">
    <property type="protein sequence ID" value="EKM34026.1"/>
    <property type="molecule type" value="Genomic_DNA"/>
</dbReference>
<dbReference type="Proteomes" id="UP000008367">
    <property type="component" value="Unassembled WGS sequence"/>
</dbReference>
<dbReference type="AlphaFoldDB" id="A0A454D5V4"/>
<feature type="non-terminal residue" evidence="1">
    <location>
        <position position="1"/>
    </location>
</feature>
<organism evidence="1 2">
    <name type="scientific">Vibrio harveyi</name>
    <name type="common">Beneckea harveyi</name>
    <dbReference type="NCBI Taxonomy" id="669"/>
    <lineage>
        <taxon>Bacteria</taxon>
        <taxon>Pseudomonadati</taxon>
        <taxon>Pseudomonadota</taxon>
        <taxon>Gammaproteobacteria</taxon>
        <taxon>Vibrionales</taxon>
        <taxon>Vibrionaceae</taxon>
        <taxon>Vibrio</taxon>
    </lineage>
</organism>
<name>A0A454D5V4_VIBHA</name>
<proteinExistence type="predicted"/>
<evidence type="ECO:0000313" key="1">
    <source>
        <dbReference type="EMBL" id="EKM34026.1"/>
    </source>
</evidence>
<gene>
    <name evidence="1" type="ORF">VCHENC02_0589B</name>
</gene>
<sequence length="31" mass="3222">VPRPITTGSTPNTMSIALCTPSLNTDCTEVT</sequence>
<reference evidence="1 2" key="1">
    <citation type="submission" date="2012-10" db="EMBL/GenBank/DDBJ databases">
        <title>Genome sequence of Vibrio Cholerae HENC-02.</title>
        <authorList>
            <person name="Eppinger M."/>
            <person name="Hasan N.A."/>
            <person name="Sengamalay N."/>
            <person name="Hine E."/>
            <person name="Su Q."/>
            <person name="Daugherty S.C."/>
            <person name="Young S."/>
            <person name="Sadzewicz L."/>
            <person name="Tallon L."/>
            <person name="Cebula T.A."/>
            <person name="Ravel J."/>
            <person name="Colwell R.R."/>
        </authorList>
    </citation>
    <scope>NUCLEOTIDE SEQUENCE [LARGE SCALE GENOMIC DNA]</scope>
    <source>
        <strain evidence="1 2">HENC-02</strain>
    </source>
</reference>
<protein>
    <submittedName>
        <fullName evidence="1">Uncharacterized protein</fullName>
    </submittedName>
</protein>